<comment type="caution">
    <text evidence="3">Lacks conserved residue(s) required for the propagation of feature annotation.</text>
</comment>
<dbReference type="InterPro" id="IPR029001">
    <property type="entry name" value="ITPase-like_fam"/>
</dbReference>
<keyword evidence="3" id="KW-0546">Nucleotide metabolism</keyword>
<proteinExistence type="inferred from homology"/>
<dbReference type="GO" id="GO:0005737">
    <property type="term" value="C:cytoplasm"/>
    <property type="evidence" value="ECO:0007669"/>
    <property type="project" value="UniProtKB-SubCell"/>
</dbReference>
<comment type="function">
    <text evidence="3">Nucleoside triphosphate pyrophosphatase that hydrolyzes dTTP and UTP. May have a dual role in cell division arrest and in preventing the incorporation of modified nucleotides into cellular nucleic acids.</text>
</comment>
<feature type="site" description="Important for substrate specificity" evidence="3">
    <location>
        <position position="68"/>
    </location>
</feature>
<feature type="site" description="Important for substrate specificity" evidence="3">
    <location>
        <position position="9"/>
    </location>
</feature>
<evidence type="ECO:0000256" key="3">
    <source>
        <dbReference type="HAMAP-Rule" id="MF_00528"/>
    </source>
</evidence>
<dbReference type="SUPFAM" id="SSF52972">
    <property type="entry name" value="ITPase-like"/>
    <property type="match status" value="1"/>
</dbReference>
<reference evidence="4 5" key="1">
    <citation type="submission" date="2019-08" db="EMBL/GenBank/DDBJ databases">
        <authorList>
            <person name="Liang Q."/>
        </authorList>
    </citation>
    <scope>NUCLEOTIDE SEQUENCE [LARGE SCALE GENOMIC DNA]</scope>
    <source>
        <strain evidence="4 5">V1718</strain>
    </source>
</reference>
<dbReference type="PIRSF" id="PIRSF006305">
    <property type="entry name" value="Maf"/>
    <property type="match status" value="1"/>
</dbReference>
<feature type="site" description="Important for substrate specificity" evidence="3">
    <location>
        <position position="150"/>
    </location>
</feature>
<comment type="subcellular location">
    <subcellularLocation>
        <location evidence="3">Cytoplasm</location>
    </subcellularLocation>
</comment>
<evidence type="ECO:0000313" key="4">
    <source>
        <dbReference type="EMBL" id="QED30275.1"/>
    </source>
</evidence>
<dbReference type="GO" id="GO:0036218">
    <property type="term" value="F:dTTP diphosphatase activity"/>
    <property type="evidence" value="ECO:0007669"/>
    <property type="project" value="RHEA"/>
</dbReference>
<comment type="catalytic activity">
    <reaction evidence="3">
        <text>dTTP + H2O = dTMP + diphosphate + H(+)</text>
        <dbReference type="Rhea" id="RHEA:28534"/>
        <dbReference type="ChEBI" id="CHEBI:15377"/>
        <dbReference type="ChEBI" id="CHEBI:15378"/>
        <dbReference type="ChEBI" id="CHEBI:33019"/>
        <dbReference type="ChEBI" id="CHEBI:37568"/>
        <dbReference type="ChEBI" id="CHEBI:63528"/>
        <dbReference type="EC" id="3.6.1.9"/>
    </reaction>
</comment>
<dbReference type="Pfam" id="PF02545">
    <property type="entry name" value="Maf"/>
    <property type="match status" value="1"/>
</dbReference>
<keyword evidence="5" id="KW-1185">Reference proteome</keyword>
<name>A0A5B8XXA8_9DELT</name>
<dbReference type="GO" id="GO:0009117">
    <property type="term" value="P:nucleotide metabolic process"/>
    <property type="evidence" value="ECO:0007669"/>
    <property type="project" value="UniProtKB-KW"/>
</dbReference>
<dbReference type="EC" id="3.6.1.9" evidence="3"/>
<comment type="catalytic activity">
    <reaction evidence="3">
        <text>UTP + H2O = UMP + diphosphate + H(+)</text>
        <dbReference type="Rhea" id="RHEA:29395"/>
        <dbReference type="ChEBI" id="CHEBI:15377"/>
        <dbReference type="ChEBI" id="CHEBI:15378"/>
        <dbReference type="ChEBI" id="CHEBI:33019"/>
        <dbReference type="ChEBI" id="CHEBI:46398"/>
        <dbReference type="ChEBI" id="CHEBI:57865"/>
        <dbReference type="EC" id="3.6.1.9"/>
    </reaction>
</comment>
<dbReference type="Proteomes" id="UP000321595">
    <property type="component" value="Chromosome"/>
</dbReference>
<keyword evidence="3" id="KW-0963">Cytoplasm</keyword>
<dbReference type="NCBIfam" id="TIGR00172">
    <property type="entry name" value="maf"/>
    <property type="match status" value="1"/>
</dbReference>
<gene>
    <name evidence="4" type="ORF">FRD01_02785</name>
</gene>
<dbReference type="InterPro" id="IPR003697">
    <property type="entry name" value="Maf-like"/>
</dbReference>
<dbReference type="AlphaFoldDB" id="A0A5B8XXA8"/>
<keyword evidence="2 3" id="KW-0378">Hydrolase</keyword>
<dbReference type="GO" id="GO:0036221">
    <property type="term" value="F:UTP diphosphatase activity"/>
    <property type="evidence" value="ECO:0007669"/>
    <property type="project" value="RHEA"/>
</dbReference>
<dbReference type="HAMAP" id="MF_00528">
    <property type="entry name" value="Maf"/>
    <property type="match status" value="1"/>
</dbReference>
<evidence type="ECO:0000313" key="5">
    <source>
        <dbReference type="Proteomes" id="UP000321595"/>
    </source>
</evidence>
<comment type="cofactor">
    <cofactor evidence="1 3">
        <name>a divalent metal cation</name>
        <dbReference type="ChEBI" id="CHEBI:60240"/>
    </cofactor>
</comment>
<dbReference type="PANTHER" id="PTHR43213">
    <property type="entry name" value="BIFUNCTIONAL DTTP/UTP PYROPHOSPHATASE/METHYLTRANSFERASE PROTEIN-RELATED"/>
    <property type="match status" value="1"/>
</dbReference>
<accession>A0A5B8XXA8</accession>
<dbReference type="OrthoDB" id="9807767at2"/>
<dbReference type="EMBL" id="CP042467">
    <property type="protein sequence ID" value="QED30275.1"/>
    <property type="molecule type" value="Genomic_DNA"/>
</dbReference>
<organism evidence="4 5">
    <name type="scientific">Microvenator marinus</name>
    <dbReference type="NCBI Taxonomy" id="2600177"/>
    <lineage>
        <taxon>Bacteria</taxon>
        <taxon>Deltaproteobacteria</taxon>
        <taxon>Bradymonadales</taxon>
        <taxon>Microvenatoraceae</taxon>
        <taxon>Microvenator</taxon>
    </lineage>
</organism>
<evidence type="ECO:0000256" key="1">
    <source>
        <dbReference type="ARBA" id="ARBA00001968"/>
    </source>
</evidence>
<protein>
    <recommendedName>
        <fullName evidence="3">dTTP/UTP pyrophosphatase</fullName>
        <shortName evidence="3">dTTPase/UTPase</shortName>
        <ecNumber evidence="3">3.6.1.9</ecNumber>
    </recommendedName>
    <alternativeName>
        <fullName evidence="3">Nucleoside triphosphate pyrophosphatase</fullName>
    </alternativeName>
    <alternativeName>
        <fullName evidence="3">Nucleotide pyrophosphatase</fullName>
        <shortName evidence="3">Nucleotide PPase</shortName>
    </alternativeName>
</protein>
<evidence type="ECO:0000256" key="2">
    <source>
        <dbReference type="ARBA" id="ARBA00022801"/>
    </source>
</evidence>
<feature type="active site" description="Proton acceptor" evidence="3">
    <location>
        <position position="67"/>
    </location>
</feature>
<dbReference type="CDD" id="cd00555">
    <property type="entry name" value="Maf"/>
    <property type="match status" value="1"/>
</dbReference>
<dbReference type="KEGG" id="bbae:FRD01_02785"/>
<dbReference type="PANTHER" id="PTHR43213:SF5">
    <property type="entry name" value="BIFUNCTIONAL DTTP_UTP PYROPHOSPHATASE_METHYLTRANSFERASE PROTEIN-RELATED"/>
    <property type="match status" value="1"/>
</dbReference>
<comment type="similarity">
    <text evidence="3">Belongs to the Maf family. YhdE subfamily.</text>
</comment>
<dbReference type="Gene3D" id="3.90.950.10">
    <property type="match status" value="1"/>
</dbReference>
<sequence>MILASGSPRRREMMEQMGFKVHVRPSDIPEIPDENEGPMAYTRRLCEEKARSVSSNLDSDLWVLAADTVVVQDEKILEKPGDFEHAVSMLKLLSGRWHEVITSFCWNRADVLRVESVTTRVKFWDLDAKTIADYVNSGEPMDKAGAYGIQGLGGLLVEEIEGSFHSVVGLPISHVVRMLNALESESK</sequence>